<dbReference type="Proteomes" id="UP000324479">
    <property type="component" value="Unassembled WGS sequence"/>
</dbReference>
<feature type="region of interest" description="Disordered" evidence="1">
    <location>
        <begin position="123"/>
        <end position="147"/>
    </location>
</feature>
<dbReference type="AlphaFoldDB" id="A0A5M6DB90"/>
<protein>
    <submittedName>
        <fullName evidence="2">Uncharacterized protein</fullName>
    </submittedName>
</protein>
<proteinExistence type="predicted"/>
<gene>
    <name evidence="2" type="ORF">FYK55_10225</name>
</gene>
<feature type="region of interest" description="Disordered" evidence="1">
    <location>
        <begin position="64"/>
        <end position="88"/>
    </location>
</feature>
<evidence type="ECO:0000313" key="2">
    <source>
        <dbReference type="EMBL" id="KAA5543582.1"/>
    </source>
</evidence>
<comment type="caution">
    <text evidence="2">The sequence shown here is derived from an EMBL/GenBank/DDBJ whole genome shotgun (WGS) entry which is preliminary data.</text>
</comment>
<evidence type="ECO:0000313" key="3">
    <source>
        <dbReference type="Proteomes" id="UP000324479"/>
    </source>
</evidence>
<organism evidence="2 3">
    <name type="scientific">Roseiconus nitratireducens</name>
    <dbReference type="NCBI Taxonomy" id="2605748"/>
    <lineage>
        <taxon>Bacteria</taxon>
        <taxon>Pseudomonadati</taxon>
        <taxon>Planctomycetota</taxon>
        <taxon>Planctomycetia</taxon>
        <taxon>Pirellulales</taxon>
        <taxon>Pirellulaceae</taxon>
        <taxon>Roseiconus</taxon>
    </lineage>
</organism>
<sequence>MKPANIQWIRRTFPRMKDDRVVRCIEKEMTEEEVGEQAYKDAKVENEWLKGRIAELQTELAAMKETDDAQETEQARARARGNRPLAMGGYGPHSLASLSSAAATWRAEINRLVREGLTRPKAVQAVNRANPGLRERMIEESNQGRRR</sequence>
<keyword evidence="3" id="KW-1185">Reference proteome</keyword>
<name>A0A5M6DB90_9BACT</name>
<reference evidence="2 3" key="1">
    <citation type="submission" date="2019-08" db="EMBL/GenBank/DDBJ databases">
        <authorList>
            <person name="Dhanesh K."/>
            <person name="Kumar G."/>
            <person name="Sasikala C."/>
            <person name="Venkata Ramana C."/>
        </authorList>
    </citation>
    <scope>NUCLEOTIDE SEQUENCE [LARGE SCALE GENOMIC DNA]</scope>
    <source>
        <strain evidence="2 3">JC645</strain>
    </source>
</reference>
<evidence type="ECO:0000256" key="1">
    <source>
        <dbReference type="SAM" id="MobiDB-lite"/>
    </source>
</evidence>
<dbReference type="RefSeq" id="WP_150076332.1">
    <property type="nucleotide sequence ID" value="NZ_VWOX01000005.1"/>
</dbReference>
<feature type="compositionally biased region" description="Basic and acidic residues" evidence="1">
    <location>
        <begin position="133"/>
        <end position="147"/>
    </location>
</feature>
<dbReference type="EMBL" id="VWOX01000005">
    <property type="protein sequence ID" value="KAA5543582.1"/>
    <property type="molecule type" value="Genomic_DNA"/>
</dbReference>
<accession>A0A5M6DB90</accession>